<dbReference type="EMBL" id="CP004387">
    <property type="protein sequence ID" value="AJD47847.1"/>
    <property type="molecule type" value="Genomic_DNA"/>
</dbReference>
<dbReference type="Pfam" id="PF04365">
    <property type="entry name" value="BrnT_toxin"/>
    <property type="match status" value="1"/>
</dbReference>
<keyword evidence="2" id="KW-1185">Reference proteome</keyword>
<evidence type="ECO:0008006" key="3">
    <source>
        <dbReference type="Google" id="ProtNLM"/>
    </source>
</evidence>
<proteinExistence type="predicted"/>
<dbReference type="AlphaFoldDB" id="A0A0B4XNG9"/>
<dbReference type="InterPro" id="IPR038573">
    <property type="entry name" value="BrnT_sf"/>
</dbReference>
<organism evidence="1 2">
    <name type="scientific">Isoalcanivorax pacificus W11-5</name>
    <dbReference type="NCBI Taxonomy" id="391936"/>
    <lineage>
        <taxon>Bacteria</taxon>
        <taxon>Pseudomonadati</taxon>
        <taxon>Pseudomonadota</taxon>
        <taxon>Gammaproteobacteria</taxon>
        <taxon>Oceanospirillales</taxon>
        <taxon>Alcanivoracaceae</taxon>
        <taxon>Isoalcanivorax</taxon>
    </lineage>
</organism>
<dbReference type="KEGG" id="apac:S7S_07155"/>
<dbReference type="HOGENOM" id="CLU_149290_2_0_6"/>
<accession>A0A0B4XNG9</accession>
<evidence type="ECO:0000313" key="2">
    <source>
        <dbReference type="Proteomes" id="UP000006764"/>
    </source>
</evidence>
<evidence type="ECO:0000313" key="1">
    <source>
        <dbReference type="EMBL" id="AJD47847.1"/>
    </source>
</evidence>
<dbReference type="RefSeq" id="WP_008739278.1">
    <property type="nucleotide sequence ID" value="NZ_CP004387.1"/>
</dbReference>
<reference evidence="1 2" key="1">
    <citation type="journal article" date="2012" name="J. Bacteriol.">
        <title>Genome sequence of an alkane-degrading bacterium, Alcanivorax pacificus type strain W11-5, isolated from deep sea sediment.</title>
        <authorList>
            <person name="Lai Q."/>
            <person name="Shao Z."/>
        </authorList>
    </citation>
    <scope>NUCLEOTIDE SEQUENCE [LARGE SCALE GENOMIC DNA]</scope>
    <source>
        <strain evidence="1 2">W11-5</strain>
    </source>
</reference>
<sequence length="91" mass="10859">MMLRFEYDDTKSRANRLKHGIDFAQARQLWDDPDLLEIPARTLDEPRFLVIGRIGEKHWSAVITYRQHRTRIISVRRARTEEVALYESEGF</sequence>
<dbReference type="InterPro" id="IPR007460">
    <property type="entry name" value="BrnT_toxin"/>
</dbReference>
<dbReference type="STRING" id="391936.S7S_07155"/>
<gene>
    <name evidence="1" type="ORF">S7S_07155</name>
</gene>
<protein>
    <recommendedName>
        <fullName evidence="3">Toxin</fullName>
    </recommendedName>
</protein>
<dbReference type="Gene3D" id="3.10.450.530">
    <property type="entry name" value="Ribonuclease toxin, BrnT, of type II toxin-antitoxin system"/>
    <property type="match status" value="1"/>
</dbReference>
<name>A0A0B4XNG9_9GAMM</name>
<dbReference type="Proteomes" id="UP000006764">
    <property type="component" value="Chromosome"/>
</dbReference>